<evidence type="ECO:0000256" key="4">
    <source>
        <dbReference type="ARBA" id="ARBA00022827"/>
    </source>
</evidence>
<evidence type="ECO:0000256" key="6">
    <source>
        <dbReference type="ARBA" id="ARBA00023002"/>
    </source>
</evidence>
<dbReference type="FunFam" id="3.30.70.2740:FF:000001">
    <property type="entry name" value="D-lactate dehydrogenase mitochondrial"/>
    <property type="match status" value="1"/>
</dbReference>
<feature type="domain" description="FAD-binding PCMH-type" evidence="8">
    <location>
        <begin position="47"/>
        <end position="224"/>
    </location>
</feature>
<dbReference type="InterPro" id="IPR016164">
    <property type="entry name" value="FAD-linked_Oxase-like_C"/>
</dbReference>
<dbReference type="Pfam" id="PF02913">
    <property type="entry name" value="FAD-oxidase_C"/>
    <property type="match status" value="1"/>
</dbReference>
<dbReference type="InterPro" id="IPR004113">
    <property type="entry name" value="FAD-bd_oxidored_4_C"/>
</dbReference>
<evidence type="ECO:0000256" key="1">
    <source>
        <dbReference type="ARBA" id="ARBA00001974"/>
    </source>
</evidence>
<dbReference type="GO" id="GO:1903457">
    <property type="term" value="P:lactate catabolic process"/>
    <property type="evidence" value="ECO:0007669"/>
    <property type="project" value="TreeGrafter"/>
</dbReference>
<dbReference type="OrthoDB" id="9811557at2"/>
<dbReference type="InterPro" id="IPR016171">
    <property type="entry name" value="Vanillyl_alc_oxidase_C-sub2"/>
</dbReference>
<keyword evidence="6 9" id="KW-0560">Oxidoreductase</keyword>
<keyword evidence="4" id="KW-0274">FAD</keyword>
<dbReference type="FunFam" id="1.10.45.10:FF:000001">
    <property type="entry name" value="D-lactate dehydrogenase mitochondrial"/>
    <property type="match status" value="1"/>
</dbReference>
<dbReference type="AlphaFoldDB" id="A0A0P1I129"/>
<organism evidence="9 10">
    <name type="scientific">Ruegeria denitrificans</name>
    <dbReference type="NCBI Taxonomy" id="1715692"/>
    <lineage>
        <taxon>Bacteria</taxon>
        <taxon>Pseudomonadati</taxon>
        <taxon>Pseudomonadota</taxon>
        <taxon>Alphaproteobacteria</taxon>
        <taxon>Rhodobacterales</taxon>
        <taxon>Roseobacteraceae</taxon>
        <taxon>Ruegeria</taxon>
    </lineage>
</organism>
<dbReference type="PROSITE" id="PS51387">
    <property type="entry name" value="FAD_PCMH"/>
    <property type="match status" value="1"/>
</dbReference>
<dbReference type="Gene3D" id="3.30.70.2740">
    <property type="match status" value="1"/>
</dbReference>
<dbReference type="GO" id="GO:0071949">
    <property type="term" value="F:FAD binding"/>
    <property type="evidence" value="ECO:0007669"/>
    <property type="project" value="InterPro"/>
</dbReference>
<dbReference type="Proteomes" id="UP000051260">
    <property type="component" value="Unassembled WGS sequence"/>
</dbReference>
<evidence type="ECO:0000313" key="10">
    <source>
        <dbReference type="Proteomes" id="UP000051260"/>
    </source>
</evidence>
<dbReference type="Gene3D" id="3.30.465.10">
    <property type="match status" value="1"/>
</dbReference>
<dbReference type="InterPro" id="IPR016169">
    <property type="entry name" value="FAD-bd_PCMH_sub2"/>
</dbReference>
<dbReference type="InterPro" id="IPR016166">
    <property type="entry name" value="FAD-bd_PCMH"/>
</dbReference>
<dbReference type="PANTHER" id="PTHR11748">
    <property type="entry name" value="D-LACTATE DEHYDROGENASE"/>
    <property type="match status" value="1"/>
</dbReference>
<comment type="cofactor">
    <cofactor evidence="1">
        <name>FAD</name>
        <dbReference type="ChEBI" id="CHEBI:57692"/>
    </cofactor>
</comment>
<accession>A0A0P1I129</accession>
<dbReference type="InterPro" id="IPR006094">
    <property type="entry name" value="Oxid_FAD_bind_N"/>
</dbReference>
<dbReference type="SUPFAM" id="SSF56176">
    <property type="entry name" value="FAD-binding/transporter-associated domain-like"/>
    <property type="match status" value="1"/>
</dbReference>
<protein>
    <recommendedName>
        <fullName evidence="7">D-lactate dehydrogenase (cytochrome)</fullName>
        <ecNumber evidence="7">1.1.2.4</ecNumber>
    </recommendedName>
</protein>
<evidence type="ECO:0000256" key="2">
    <source>
        <dbReference type="ARBA" id="ARBA00008000"/>
    </source>
</evidence>
<reference evidence="10" key="1">
    <citation type="submission" date="2015-09" db="EMBL/GenBank/DDBJ databases">
        <authorList>
            <person name="Rodrigo-Torres L."/>
            <person name="Arahal D.R."/>
        </authorList>
    </citation>
    <scope>NUCLEOTIDE SEQUENCE [LARGE SCALE GENOMIC DNA]</scope>
    <source>
        <strain evidence="10">CECT 5091</strain>
    </source>
</reference>
<dbReference type="PANTHER" id="PTHR11748:SF111">
    <property type="entry name" value="D-LACTATE DEHYDROGENASE, MITOCHONDRIAL-RELATED"/>
    <property type="match status" value="1"/>
</dbReference>
<dbReference type="EC" id="1.1.2.4" evidence="7"/>
<keyword evidence="10" id="KW-1185">Reference proteome</keyword>
<dbReference type="STRING" id="1715692.RUE5091_00160"/>
<dbReference type="EMBL" id="CYUD01000001">
    <property type="protein sequence ID" value="CUJ83906.1"/>
    <property type="molecule type" value="Genomic_DNA"/>
</dbReference>
<comment type="similarity">
    <text evidence="2">Belongs to the FAD-binding oxidoreductase/transferase type 4 family.</text>
</comment>
<sequence>MVQAAALPRNEAGIATVVGILKQKFGDRLQAGQAIREQHGHTTTWINNQAPDAVVFPHSTEEVSQIVKTCAQHKVPVIAFGTGTSLEGHVNAPAGGISVDLSQMNKVLAVHASDLDCAVQPGVTREDLNAHLRDQGLFFPIDPGANASLGGMAATRASGTNAVRYGTMKDNILSLEAVMPDGQIIRTGHRARKSSAGYDLTRLLIGAEGTLGIITELTLRLQGIPEAITSARCSFPTVDAACQAVMMTIQYGVPVARIELLDELSVKAANAYSGLSLPETPLLLLEFHGSEAGAVEQAETFGQIADEFGGTDFAATSTTEERNKLWQARHGMYWASLQLRPGAQGISTDVCVPISRLAECVTAARDKAEELGLMAPIVGHVGDGNFHTLLLIDMDNGDEVARADGFVGWLNDLAISMEGTCTGEHGIGQGKRPYLIKELGAAVSYMDAIKRALDPDNIMNPGKILPRTGN</sequence>
<dbReference type="InterPro" id="IPR036318">
    <property type="entry name" value="FAD-bd_PCMH-like_sf"/>
</dbReference>
<keyword evidence="5" id="KW-0809">Transit peptide</keyword>
<evidence type="ECO:0000256" key="3">
    <source>
        <dbReference type="ARBA" id="ARBA00022630"/>
    </source>
</evidence>
<dbReference type="Gene3D" id="1.10.45.10">
    <property type="entry name" value="Vanillyl-alcohol Oxidase, Chain A, domain 4"/>
    <property type="match status" value="1"/>
</dbReference>
<keyword evidence="3" id="KW-0285">Flavoprotein</keyword>
<evidence type="ECO:0000313" key="9">
    <source>
        <dbReference type="EMBL" id="CUJ83906.1"/>
    </source>
</evidence>
<name>A0A0P1I129_9RHOB</name>
<dbReference type="GO" id="GO:0008720">
    <property type="term" value="F:D-lactate dehydrogenase (NAD+) activity"/>
    <property type="evidence" value="ECO:0007669"/>
    <property type="project" value="TreeGrafter"/>
</dbReference>
<dbReference type="FunFam" id="3.30.465.10:FF:000016">
    <property type="entry name" value="probable D-lactate dehydrogenase, mitochondrial"/>
    <property type="match status" value="1"/>
</dbReference>
<evidence type="ECO:0000256" key="7">
    <source>
        <dbReference type="ARBA" id="ARBA00038897"/>
    </source>
</evidence>
<evidence type="ECO:0000259" key="8">
    <source>
        <dbReference type="PROSITE" id="PS51387"/>
    </source>
</evidence>
<dbReference type="GO" id="GO:0004458">
    <property type="term" value="F:D-lactate dehydrogenase (cytochrome) activity"/>
    <property type="evidence" value="ECO:0007669"/>
    <property type="project" value="UniProtKB-EC"/>
</dbReference>
<dbReference type="SUPFAM" id="SSF55103">
    <property type="entry name" value="FAD-linked oxidases, C-terminal domain"/>
    <property type="match status" value="1"/>
</dbReference>
<dbReference type="Pfam" id="PF01565">
    <property type="entry name" value="FAD_binding_4"/>
    <property type="match status" value="1"/>
</dbReference>
<proteinExistence type="inferred from homology"/>
<evidence type="ECO:0000256" key="5">
    <source>
        <dbReference type="ARBA" id="ARBA00022946"/>
    </source>
</evidence>
<gene>
    <name evidence="9" type="ORF">RUE5091_00160</name>
</gene>
<dbReference type="RefSeq" id="WP_058279970.1">
    <property type="nucleotide sequence ID" value="NZ_CYUD01000001.1"/>
</dbReference>